<gene>
    <name evidence="9" type="primary">zen</name>
</gene>
<dbReference type="PANTHER" id="PTHR45664:SF12">
    <property type="entry name" value="PANCREAS_DUODENUM HOMEOBOX PROTEIN 1"/>
    <property type="match status" value="1"/>
</dbReference>
<evidence type="ECO:0000256" key="7">
    <source>
        <dbReference type="SAM" id="MobiDB-lite"/>
    </source>
</evidence>
<evidence type="ECO:0000256" key="1">
    <source>
        <dbReference type="ARBA" id="ARBA00004123"/>
    </source>
</evidence>
<feature type="compositionally biased region" description="Low complexity" evidence="7">
    <location>
        <begin position="21"/>
        <end position="30"/>
    </location>
</feature>
<protein>
    <submittedName>
        <fullName evidence="9">Hox protein zen</fullName>
    </submittedName>
</protein>
<dbReference type="Gene3D" id="1.10.10.60">
    <property type="entry name" value="Homeodomain-like"/>
    <property type="match status" value="1"/>
</dbReference>
<dbReference type="GO" id="GO:0005634">
    <property type="term" value="C:nucleus"/>
    <property type="evidence" value="ECO:0007669"/>
    <property type="project" value="UniProtKB-SubCell"/>
</dbReference>
<dbReference type="PANTHER" id="PTHR45664">
    <property type="entry name" value="PROTEIN ZERKNUELLT 1-RELATED"/>
    <property type="match status" value="1"/>
</dbReference>
<feature type="DNA-binding region" description="Homeobox" evidence="5">
    <location>
        <begin position="250"/>
        <end position="309"/>
    </location>
</feature>
<evidence type="ECO:0000313" key="9">
    <source>
        <dbReference type="EMBL" id="AIB07875.1"/>
    </source>
</evidence>
<evidence type="ECO:0000256" key="2">
    <source>
        <dbReference type="ARBA" id="ARBA00023125"/>
    </source>
</evidence>
<feature type="compositionally biased region" description="Low complexity" evidence="7">
    <location>
        <begin position="534"/>
        <end position="545"/>
    </location>
</feature>
<evidence type="ECO:0000256" key="4">
    <source>
        <dbReference type="ARBA" id="ARBA00023242"/>
    </source>
</evidence>
<feature type="compositionally biased region" description="Low complexity" evidence="7">
    <location>
        <begin position="314"/>
        <end position="332"/>
    </location>
</feature>
<dbReference type="PRINTS" id="PR00024">
    <property type="entry name" value="HOMEOBOX"/>
</dbReference>
<accession>A0A060DBT1</accession>
<proteinExistence type="predicted"/>
<keyword evidence="3 5" id="KW-0371">Homeobox</keyword>
<dbReference type="SUPFAM" id="SSF46689">
    <property type="entry name" value="Homeodomain-like"/>
    <property type="match status" value="1"/>
</dbReference>
<dbReference type="CDD" id="cd00086">
    <property type="entry name" value="homeodomain"/>
    <property type="match status" value="1"/>
</dbReference>
<dbReference type="InterPro" id="IPR017970">
    <property type="entry name" value="Homeobox_CS"/>
</dbReference>
<dbReference type="InterPro" id="IPR001356">
    <property type="entry name" value="HD"/>
</dbReference>
<dbReference type="PROSITE" id="PS50071">
    <property type="entry name" value="HOMEOBOX_2"/>
    <property type="match status" value="1"/>
</dbReference>
<dbReference type="PROSITE" id="PS00027">
    <property type="entry name" value="HOMEOBOX_1"/>
    <property type="match status" value="1"/>
</dbReference>
<dbReference type="GO" id="GO:0000981">
    <property type="term" value="F:DNA-binding transcription factor activity, RNA polymerase II-specific"/>
    <property type="evidence" value="ECO:0007669"/>
    <property type="project" value="InterPro"/>
</dbReference>
<reference evidence="9" key="1">
    <citation type="journal article" date="2014" name="PLoS Genet.">
        <title>Ancient expansion of the hox cluster in lepidoptera generated four homeobox genes implicated in extra-embryonic tissue formation.</title>
        <authorList>
            <person name="Ferguson L."/>
            <person name="Marletaz F."/>
            <person name="Carter J.M."/>
            <person name="Taylor W.R."/>
            <person name="Gibbs M."/>
            <person name="Breuker C.J."/>
            <person name="Holland P.W."/>
        </authorList>
    </citation>
    <scope>NUCLEOTIDE SEQUENCE</scope>
</reference>
<dbReference type="SMART" id="SM00389">
    <property type="entry name" value="HOX"/>
    <property type="match status" value="1"/>
</dbReference>
<feature type="region of interest" description="Disordered" evidence="7">
    <location>
        <begin position="306"/>
        <end position="347"/>
    </location>
</feature>
<organism evidence="9">
    <name type="scientific">Callimorpha dominula</name>
    <dbReference type="NCBI Taxonomy" id="938182"/>
    <lineage>
        <taxon>Eukaryota</taxon>
        <taxon>Metazoa</taxon>
        <taxon>Ecdysozoa</taxon>
        <taxon>Arthropoda</taxon>
        <taxon>Hexapoda</taxon>
        <taxon>Insecta</taxon>
        <taxon>Pterygota</taxon>
        <taxon>Neoptera</taxon>
        <taxon>Endopterygota</taxon>
        <taxon>Lepidoptera</taxon>
        <taxon>Glossata</taxon>
        <taxon>Ditrysia</taxon>
        <taxon>Noctuoidea</taxon>
        <taxon>Erebidae</taxon>
        <taxon>Arctiinae</taxon>
        <taxon>Callimorphini</taxon>
        <taxon>Callimorpha</taxon>
    </lineage>
</organism>
<sequence length="545" mass="60866">MSTPTPSPPSLHSDNDGSRDTTSSELSTTGTSRYVSCEVSQKNDCRFSGVTSHCVEDILSEGVHYNVNDTVFSVCKPEALPSIPNSFVQDYNSRDSTGFSIHDILGLHQSYNPASCQDDLEPRFGYEISNYENISNNSNNYGSGAEEVITKDCIDKSDNIYSSTTIHGNQNIYPNNYTTNELARYHNRSDVGSEVVKDSARELNALHDSSFPSQNSTWSNNSPSNTLIRTSSTVSATDMSNDSSYQKGFTKRARTAYTSSQLVELENEFHQNRYLCRPRRIELANYLQLSERQIKIWFQNRRMKYKKDNKHNKPSSSVDDSSPSSSKEMSPSQDHKMSHGRACGGHDRHRRLLTDNHASHHKLYLTSNDSLTRPPEYSSISPLKTVIKGPQSTIELPSYTPNLSYSSYYTAGTSRSAYSPMTELYRYSNDESLPPNSNTLPSLTTDNYVPNATNLKLNDDLVRFSSSSSYYNPLSNSVVMPPTASDSYAFNTMASATIPTYEDSSLHTRTSTLTLPQDPYFSYLPASDPTAQHSSNSKYSSYISL</sequence>
<feature type="domain" description="Homeobox" evidence="8">
    <location>
        <begin position="248"/>
        <end position="308"/>
    </location>
</feature>
<dbReference type="GO" id="GO:0045944">
    <property type="term" value="P:positive regulation of transcription by RNA polymerase II"/>
    <property type="evidence" value="ECO:0007669"/>
    <property type="project" value="UniProtKB-ARBA"/>
</dbReference>
<dbReference type="GO" id="GO:0000978">
    <property type="term" value="F:RNA polymerase II cis-regulatory region sequence-specific DNA binding"/>
    <property type="evidence" value="ECO:0007669"/>
    <property type="project" value="TreeGrafter"/>
</dbReference>
<evidence type="ECO:0000256" key="3">
    <source>
        <dbReference type="ARBA" id="ARBA00023155"/>
    </source>
</evidence>
<evidence type="ECO:0000259" key="8">
    <source>
        <dbReference type="PROSITE" id="PS50071"/>
    </source>
</evidence>
<feature type="region of interest" description="Disordered" evidence="7">
    <location>
        <begin position="526"/>
        <end position="545"/>
    </location>
</feature>
<evidence type="ECO:0000256" key="5">
    <source>
        <dbReference type="PROSITE-ProRule" id="PRU00108"/>
    </source>
</evidence>
<reference evidence="9" key="2">
    <citation type="submission" date="2014-03" db="EMBL/GenBank/DDBJ databases">
        <authorList>
            <person name="Saikia M."/>
            <person name="Chaudhari Y."/>
            <person name="Khan M."/>
            <person name="Devi D."/>
        </authorList>
    </citation>
    <scope>NUCLEOTIDE SEQUENCE</scope>
</reference>
<name>A0A060DBT1_9NEOP</name>
<keyword evidence="4 5" id="KW-0539">Nucleus</keyword>
<dbReference type="Pfam" id="PF00046">
    <property type="entry name" value="Homeodomain"/>
    <property type="match status" value="1"/>
</dbReference>
<keyword evidence="2 5" id="KW-0238">DNA-binding</keyword>
<evidence type="ECO:0000256" key="6">
    <source>
        <dbReference type="RuleBase" id="RU000682"/>
    </source>
</evidence>
<comment type="subcellular location">
    <subcellularLocation>
        <location evidence="1 5 6">Nucleus</location>
    </subcellularLocation>
</comment>
<feature type="region of interest" description="Disordered" evidence="7">
    <location>
        <begin position="1"/>
        <end position="30"/>
    </location>
</feature>
<dbReference type="EMBL" id="KJ739619">
    <property type="protein sequence ID" value="AIB07875.1"/>
    <property type="molecule type" value="Genomic_DNA"/>
</dbReference>
<dbReference type="AlphaFoldDB" id="A0A060DBT1"/>
<dbReference type="InterPro" id="IPR009057">
    <property type="entry name" value="Homeodomain-like_sf"/>
</dbReference>
<dbReference type="InterPro" id="IPR020479">
    <property type="entry name" value="HD_metazoa"/>
</dbReference>